<feature type="compositionally biased region" description="Polar residues" evidence="1">
    <location>
        <begin position="226"/>
        <end position="238"/>
    </location>
</feature>
<feature type="compositionally biased region" description="Low complexity" evidence="1">
    <location>
        <begin position="25"/>
        <end position="44"/>
    </location>
</feature>
<proteinExistence type="predicted"/>
<accession>A0A448X775</accession>
<feature type="region of interest" description="Disordered" evidence="1">
    <location>
        <begin position="210"/>
        <end position="238"/>
    </location>
</feature>
<gene>
    <name evidence="2" type="ORF">PXEA_LOCUS23262</name>
</gene>
<dbReference type="Proteomes" id="UP000784294">
    <property type="component" value="Unassembled WGS sequence"/>
</dbReference>
<feature type="region of interest" description="Disordered" evidence="1">
    <location>
        <begin position="24"/>
        <end position="48"/>
    </location>
</feature>
<reference evidence="2" key="1">
    <citation type="submission" date="2018-11" db="EMBL/GenBank/DDBJ databases">
        <authorList>
            <consortium name="Pathogen Informatics"/>
        </authorList>
    </citation>
    <scope>NUCLEOTIDE SEQUENCE</scope>
</reference>
<organism evidence="2 3">
    <name type="scientific">Protopolystoma xenopodis</name>
    <dbReference type="NCBI Taxonomy" id="117903"/>
    <lineage>
        <taxon>Eukaryota</taxon>
        <taxon>Metazoa</taxon>
        <taxon>Spiralia</taxon>
        <taxon>Lophotrochozoa</taxon>
        <taxon>Platyhelminthes</taxon>
        <taxon>Monogenea</taxon>
        <taxon>Polyopisthocotylea</taxon>
        <taxon>Polystomatidea</taxon>
        <taxon>Polystomatidae</taxon>
        <taxon>Protopolystoma</taxon>
    </lineage>
</organism>
<evidence type="ECO:0000313" key="3">
    <source>
        <dbReference type="Proteomes" id="UP000784294"/>
    </source>
</evidence>
<name>A0A448X775_9PLAT</name>
<evidence type="ECO:0000313" key="2">
    <source>
        <dbReference type="EMBL" id="VEL29822.1"/>
    </source>
</evidence>
<dbReference type="EMBL" id="CAAALY010106525">
    <property type="protein sequence ID" value="VEL29822.1"/>
    <property type="molecule type" value="Genomic_DNA"/>
</dbReference>
<evidence type="ECO:0000256" key="1">
    <source>
        <dbReference type="SAM" id="MobiDB-lite"/>
    </source>
</evidence>
<comment type="caution">
    <text evidence="2">The sequence shown here is derived from an EMBL/GenBank/DDBJ whole genome shotgun (WGS) entry which is preliminary data.</text>
</comment>
<dbReference type="AlphaFoldDB" id="A0A448X775"/>
<sequence length="238" mass="25872">MTDKMEASDACSVNESLVCSGTKVASPHLSSSSSTASTCDLNSSQSSNNTLDVSKATIDSSAFPPAASLSSCSSLKQNSMQHIAVPDTFPVPSDHMPITFIPSDSSQPDLTLKFKMKAKIPSRGSRRLKKSIISPLAVRTSLHSSSSHSSFILDRHCVRSPVKRYGGLPACTSIILRRKRRLSGYSQYSSSASETPKFISCRHSPRINQRSRNHVRDCLSPLPETPHSTLQTSRKILH</sequence>
<keyword evidence="3" id="KW-1185">Reference proteome</keyword>
<protein>
    <submittedName>
        <fullName evidence="2">Uncharacterized protein</fullName>
    </submittedName>
</protein>